<dbReference type="RefSeq" id="WP_214400185.1">
    <property type="nucleotide sequence ID" value="NZ_LR792632.1"/>
</dbReference>
<dbReference type="Pfam" id="PF04199">
    <property type="entry name" value="Cyclase"/>
    <property type="match status" value="1"/>
</dbReference>
<accession>A0A8D6PS57</accession>
<dbReference type="SUPFAM" id="SSF102198">
    <property type="entry name" value="Putative cyclase"/>
    <property type="match status" value="1"/>
</dbReference>
<name>A0A8D6PS57_9EURY</name>
<organism evidence="1 2">
    <name type="scientific">Methanocaldococcus lauensis</name>
    <dbReference type="NCBI Taxonomy" id="2546128"/>
    <lineage>
        <taxon>Archaea</taxon>
        <taxon>Methanobacteriati</taxon>
        <taxon>Methanobacteriota</taxon>
        <taxon>Methanomada group</taxon>
        <taxon>Methanococci</taxon>
        <taxon>Methanococcales</taxon>
        <taxon>Methanocaldococcaceae</taxon>
        <taxon>Methanocaldococcus</taxon>
    </lineage>
</organism>
<sequence>MKILDLTQPLINFPYPGDPELKITEKKMDGFIISEIVMGSHLSTHVDYPKHIGLENIIFSKDLIIEGIGYCISLNDFEINKLPVCDILLIYTGFSKYWGKEEYFEKIPDIYFLDDIIKSNIKCVGIDACTIGGFEEHKKLLSKNILIIENLNENLKFLINKGFYFLGLPLKIYDIDASPIRCIAIKP</sequence>
<dbReference type="Gene3D" id="3.50.30.50">
    <property type="entry name" value="Putative cyclase"/>
    <property type="match status" value="1"/>
</dbReference>
<dbReference type="EMBL" id="LR792632">
    <property type="protein sequence ID" value="CAB3287550.1"/>
    <property type="molecule type" value="Genomic_DNA"/>
</dbReference>
<evidence type="ECO:0000313" key="1">
    <source>
        <dbReference type="EMBL" id="CAB3287550.1"/>
    </source>
</evidence>
<dbReference type="PANTHER" id="PTHR31118:SF12">
    <property type="entry name" value="CYCLASE-LIKE PROTEIN 2"/>
    <property type="match status" value="1"/>
</dbReference>
<dbReference type="KEGG" id="mesg:MLAUSG7_0272"/>
<protein>
    <recommendedName>
        <fullName evidence="3">Cyclase family protein</fullName>
    </recommendedName>
</protein>
<dbReference type="AlphaFoldDB" id="A0A8D6PS57"/>
<dbReference type="InterPro" id="IPR007325">
    <property type="entry name" value="KFase/CYL"/>
</dbReference>
<proteinExistence type="predicted"/>
<dbReference type="GO" id="GO:0004061">
    <property type="term" value="F:arylformamidase activity"/>
    <property type="evidence" value="ECO:0007669"/>
    <property type="project" value="InterPro"/>
</dbReference>
<dbReference type="GeneID" id="65883078"/>
<dbReference type="Proteomes" id="UP000679213">
    <property type="component" value="Chromosome I"/>
</dbReference>
<dbReference type="InterPro" id="IPR037175">
    <property type="entry name" value="KFase_sf"/>
</dbReference>
<gene>
    <name evidence="1" type="ORF">MLAUSG7_0272</name>
</gene>
<dbReference type="GO" id="GO:0019441">
    <property type="term" value="P:L-tryptophan catabolic process to kynurenine"/>
    <property type="evidence" value="ECO:0007669"/>
    <property type="project" value="InterPro"/>
</dbReference>
<evidence type="ECO:0000313" key="2">
    <source>
        <dbReference type="Proteomes" id="UP000679213"/>
    </source>
</evidence>
<keyword evidence="2" id="KW-1185">Reference proteome</keyword>
<reference evidence="1 2" key="1">
    <citation type="submission" date="2020-04" db="EMBL/GenBank/DDBJ databases">
        <authorList>
            <consortium name="Genoscope - CEA"/>
            <person name="William W."/>
        </authorList>
    </citation>
    <scope>NUCLEOTIDE SEQUENCE [LARGE SCALE GENOMIC DNA]</scope>
    <source>
        <strain evidence="1 2">SG7</strain>
    </source>
</reference>
<evidence type="ECO:0008006" key="3">
    <source>
        <dbReference type="Google" id="ProtNLM"/>
    </source>
</evidence>
<dbReference type="PANTHER" id="PTHR31118">
    <property type="entry name" value="CYCLASE-LIKE PROTEIN 2"/>
    <property type="match status" value="1"/>
</dbReference>